<keyword evidence="1 2" id="KW-0378">Hydrolase</keyword>
<protein>
    <submittedName>
        <fullName evidence="2">Histidine phosphatase family protein</fullName>
        <ecNumber evidence="2">3.1.3.-</ecNumber>
    </submittedName>
</protein>
<comment type="caution">
    <text evidence="2">The sequence shown here is derived from an EMBL/GenBank/DDBJ whole genome shotgun (WGS) entry which is preliminary data.</text>
</comment>
<accession>A0ABV6K7G7</accession>
<sequence>MQIYFVRHGRTQYNLEHRFQGGGSDSPLLADGIAGAKAAGRYLADVRFARVFSSPQQRALDTAKYVVAENRWQPDVQLEAGLAEFNFGTWDGQRESEVEPQAYAQVLLHEPGNYDPQRAGGGDDYAGFVKRTTSAVKRLVEQNDPASDQAILVVSHGLVTTMTVKTLLGVPVAELRDPLDYQGQRLKTIGNGIVANDSLTVVETLDNQHFTLKKWNDTSFLTD</sequence>
<dbReference type="GO" id="GO:0016787">
    <property type="term" value="F:hydrolase activity"/>
    <property type="evidence" value="ECO:0007669"/>
    <property type="project" value="UniProtKB-KW"/>
</dbReference>
<organism evidence="2 3">
    <name type="scientific">Lactiplantibacillus plajomi</name>
    <dbReference type="NCBI Taxonomy" id="1457217"/>
    <lineage>
        <taxon>Bacteria</taxon>
        <taxon>Bacillati</taxon>
        <taxon>Bacillota</taxon>
        <taxon>Bacilli</taxon>
        <taxon>Lactobacillales</taxon>
        <taxon>Lactobacillaceae</taxon>
        <taxon>Lactiplantibacillus</taxon>
    </lineage>
</organism>
<dbReference type="Pfam" id="PF00300">
    <property type="entry name" value="His_Phos_1"/>
    <property type="match status" value="1"/>
</dbReference>
<dbReference type="EMBL" id="JBHLUK010000064">
    <property type="protein sequence ID" value="MFC0423978.1"/>
    <property type="molecule type" value="Genomic_DNA"/>
</dbReference>
<dbReference type="Proteomes" id="UP001589855">
    <property type="component" value="Unassembled WGS sequence"/>
</dbReference>
<dbReference type="PANTHER" id="PTHR46517:SF1">
    <property type="entry name" value="FRUCTOSE-2,6-BISPHOSPHATASE TIGAR"/>
    <property type="match status" value="1"/>
</dbReference>
<evidence type="ECO:0000313" key="2">
    <source>
        <dbReference type="EMBL" id="MFC0423978.1"/>
    </source>
</evidence>
<dbReference type="InterPro" id="IPR013078">
    <property type="entry name" value="His_Pase_superF_clade-1"/>
</dbReference>
<dbReference type="RefSeq" id="WP_137645466.1">
    <property type="nucleotide sequence ID" value="NZ_BAABRM010000018.1"/>
</dbReference>
<evidence type="ECO:0000256" key="1">
    <source>
        <dbReference type="ARBA" id="ARBA00022801"/>
    </source>
</evidence>
<name>A0ABV6K7G7_9LACO</name>
<evidence type="ECO:0000313" key="3">
    <source>
        <dbReference type="Proteomes" id="UP001589855"/>
    </source>
</evidence>
<dbReference type="SMART" id="SM00855">
    <property type="entry name" value="PGAM"/>
    <property type="match status" value="1"/>
</dbReference>
<dbReference type="InterPro" id="IPR029033">
    <property type="entry name" value="His_PPase_superfam"/>
</dbReference>
<dbReference type="CDD" id="cd07067">
    <property type="entry name" value="HP_PGM_like"/>
    <property type="match status" value="1"/>
</dbReference>
<dbReference type="Gene3D" id="3.40.50.1240">
    <property type="entry name" value="Phosphoglycerate mutase-like"/>
    <property type="match status" value="1"/>
</dbReference>
<gene>
    <name evidence="2" type="ORF">ACFFGS_07565</name>
</gene>
<dbReference type="InterPro" id="IPR051695">
    <property type="entry name" value="Phosphoglycerate_Mutase"/>
</dbReference>
<keyword evidence="3" id="KW-1185">Reference proteome</keyword>
<reference evidence="2 3" key="1">
    <citation type="submission" date="2024-09" db="EMBL/GenBank/DDBJ databases">
        <authorList>
            <person name="Sun Q."/>
            <person name="Mori K."/>
        </authorList>
    </citation>
    <scope>NUCLEOTIDE SEQUENCE [LARGE SCALE GENOMIC DNA]</scope>
    <source>
        <strain evidence="2 3">TBRC 4575</strain>
    </source>
</reference>
<dbReference type="SUPFAM" id="SSF53254">
    <property type="entry name" value="Phosphoglycerate mutase-like"/>
    <property type="match status" value="1"/>
</dbReference>
<dbReference type="EC" id="3.1.3.-" evidence="2"/>
<dbReference type="PANTHER" id="PTHR46517">
    <property type="entry name" value="FRUCTOSE-2,6-BISPHOSPHATASE TIGAR"/>
    <property type="match status" value="1"/>
</dbReference>
<proteinExistence type="predicted"/>